<dbReference type="InterPro" id="IPR007165">
    <property type="entry name" value="Phage_holin_4_2"/>
</dbReference>
<feature type="transmembrane region" description="Helical" evidence="1">
    <location>
        <begin position="53"/>
        <end position="77"/>
    </location>
</feature>
<keyword evidence="1" id="KW-0812">Transmembrane</keyword>
<name>A0A2H0R9I1_UNCKA</name>
<dbReference type="Pfam" id="PF04020">
    <property type="entry name" value="Phage_holin_4_2"/>
    <property type="match status" value="1"/>
</dbReference>
<dbReference type="PANTHER" id="PTHR37309:SF1">
    <property type="entry name" value="SLR0284 PROTEIN"/>
    <property type="match status" value="1"/>
</dbReference>
<feature type="transmembrane region" description="Helical" evidence="1">
    <location>
        <begin position="28"/>
        <end position="46"/>
    </location>
</feature>
<organism evidence="2 3">
    <name type="scientific">candidate division WWE3 bacterium CG10_big_fil_rev_8_21_14_0_10_32_10</name>
    <dbReference type="NCBI Taxonomy" id="1975090"/>
    <lineage>
        <taxon>Bacteria</taxon>
        <taxon>Katanobacteria</taxon>
    </lineage>
</organism>
<dbReference type="EMBL" id="PCXU01000036">
    <property type="protein sequence ID" value="PIR43130.1"/>
    <property type="molecule type" value="Genomic_DNA"/>
</dbReference>
<accession>A0A2H0R9I1</accession>
<evidence type="ECO:0000256" key="1">
    <source>
        <dbReference type="SAM" id="Phobius"/>
    </source>
</evidence>
<sequence>MNMLIKLLINAFLLYAVAYLVPGVTIPSFFTAVIVFLVMSLINVFIKPILKLLILPVNILTLGIFGIVLNIVLFMLITYVVPDFYISSFWSAAFALFLFSILQAVVNTLE</sequence>
<feature type="transmembrane region" description="Helical" evidence="1">
    <location>
        <begin position="89"/>
        <end position="109"/>
    </location>
</feature>
<keyword evidence="1" id="KW-0472">Membrane</keyword>
<dbReference type="PANTHER" id="PTHR37309">
    <property type="entry name" value="SLR0284 PROTEIN"/>
    <property type="match status" value="1"/>
</dbReference>
<proteinExistence type="predicted"/>
<evidence type="ECO:0000313" key="3">
    <source>
        <dbReference type="Proteomes" id="UP000230214"/>
    </source>
</evidence>
<comment type="caution">
    <text evidence="2">The sequence shown here is derived from an EMBL/GenBank/DDBJ whole genome shotgun (WGS) entry which is preliminary data.</text>
</comment>
<gene>
    <name evidence="2" type="ORF">COV24_04155</name>
</gene>
<dbReference type="Proteomes" id="UP000230214">
    <property type="component" value="Unassembled WGS sequence"/>
</dbReference>
<protein>
    <recommendedName>
        <fullName evidence="4">Phage holin family protein</fullName>
    </recommendedName>
</protein>
<dbReference type="AlphaFoldDB" id="A0A2H0R9I1"/>
<reference evidence="2 3" key="1">
    <citation type="submission" date="2017-09" db="EMBL/GenBank/DDBJ databases">
        <title>Depth-based differentiation of microbial function through sediment-hosted aquifers and enrichment of novel symbionts in the deep terrestrial subsurface.</title>
        <authorList>
            <person name="Probst A.J."/>
            <person name="Ladd B."/>
            <person name="Jarett J.K."/>
            <person name="Geller-Mcgrath D.E."/>
            <person name="Sieber C.M."/>
            <person name="Emerson J.B."/>
            <person name="Anantharaman K."/>
            <person name="Thomas B.C."/>
            <person name="Malmstrom R."/>
            <person name="Stieglmeier M."/>
            <person name="Klingl A."/>
            <person name="Woyke T."/>
            <person name="Ryan C.M."/>
            <person name="Banfield J.F."/>
        </authorList>
    </citation>
    <scope>NUCLEOTIDE SEQUENCE [LARGE SCALE GENOMIC DNA]</scope>
    <source>
        <strain evidence="2">CG10_big_fil_rev_8_21_14_0_10_32_10</strain>
    </source>
</reference>
<evidence type="ECO:0000313" key="2">
    <source>
        <dbReference type="EMBL" id="PIR43130.1"/>
    </source>
</evidence>
<evidence type="ECO:0008006" key="4">
    <source>
        <dbReference type="Google" id="ProtNLM"/>
    </source>
</evidence>
<keyword evidence="1" id="KW-1133">Transmembrane helix</keyword>